<keyword evidence="5" id="KW-1185">Reference proteome</keyword>
<feature type="compositionally biased region" description="Low complexity" evidence="1">
    <location>
        <begin position="30"/>
        <end position="55"/>
    </location>
</feature>
<evidence type="ECO:0000313" key="5">
    <source>
        <dbReference type="Proteomes" id="UP001205920"/>
    </source>
</evidence>
<dbReference type="EMBL" id="JAEUWV010000012">
    <property type="protein sequence ID" value="MCO6394935.1"/>
    <property type="molecule type" value="Genomic_DNA"/>
</dbReference>
<evidence type="ECO:0000256" key="2">
    <source>
        <dbReference type="SAM" id="SignalP"/>
    </source>
</evidence>
<evidence type="ECO:0000259" key="3">
    <source>
        <dbReference type="Pfam" id="PF05305"/>
    </source>
</evidence>
<feature type="signal peptide" evidence="2">
    <location>
        <begin position="1"/>
        <end position="20"/>
    </location>
</feature>
<comment type="caution">
    <text evidence="4">The sequence shown here is derived from an EMBL/GenBank/DDBJ whole genome shotgun (WGS) entry which is preliminary data.</text>
</comment>
<reference evidence="4 5" key="1">
    <citation type="submission" date="2021-01" db="EMBL/GenBank/DDBJ databases">
        <title>Identification and Characterization of Corynebacterium sp.</title>
        <authorList>
            <person name="Luo Q."/>
            <person name="Qu P."/>
            <person name="Chen Q."/>
        </authorList>
    </citation>
    <scope>NUCLEOTIDE SEQUENCE [LARGE SCALE GENOMIC DNA]</scope>
    <source>
        <strain evidence="4 5">MC-18</strain>
    </source>
</reference>
<accession>A0AAW5HV84</accession>
<keyword evidence="2" id="KW-0732">Signal</keyword>
<protein>
    <recommendedName>
        <fullName evidence="3">DUF732 domain-containing protein</fullName>
    </recommendedName>
</protein>
<dbReference type="RefSeq" id="WP_070479656.1">
    <property type="nucleotide sequence ID" value="NZ_JAEUWV010000012.1"/>
</dbReference>
<dbReference type="Pfam" id="PF05305">
    <property type="entry name" value="DUF732"/>
    <property type="match status" value="1"/>
</dbReference>
<feature type="domain" description="DUF732" evidence="3">
    <location>
        <begin position="85"/>
        <end position="154"/>
    </location>
</feature>
<dbReference type="InterPro" id="IPR007969">
    <property type="entry name" value="DUF732"/>
</dbReference>
<organism evidence="4 5">
    <name type="scientific">Corynebacterium lipophilum</name>
    <dbReference type="NCBI Taxonomy" id="2804918"/>
    <lineage>
        <taxon>Bacteria</taxon>
        <taxon>Bacillati</taxon>
        <taxon>Actinomycetota</taxon>
        <taxon>Actinomycetes</taxon>
        <taxon>Mycobacteriales</taxon>
        <taxon>Corynebacteriaceae</taxon>
        <taxon>Corynebacterium</taxon>
    </lineage>
</organism>
<feature type="region of interest" description="Disordered" evidence="1">
    <location>
        <begin position="25"/>
        <end position="84"/>
    </location>
</feature>
<proteinExistence type="predicted"/>
<evidence type="ECO:0000313" key="4">
    <source>
        <dbReference type="EMBL" id="MCO6394935.1"/>
    </source>
</evidence>
<dbReference type="AlphaFoldDB" id="A0AAW5HV84"/>
<dbReference type="PROSITE" id="PS51257">
    <property type="entry name" value="PROKAR_LIPOPROTEIN"/>
    <property type="match status" value="1"/>
</dbReference>
<evidence type="ECO:0000256" key="1">
    <source>
        <dbReference type="SAM" id="MobiDB-lite"/>
    </source>
</evidence>
<name>A0AAW5HV84_9CORY</name>
<feature type="chain" id="PRO_5043520896" description="DUF732 domain-containing protein" evidence="2">
    <location>
        <begin position="21"/>
        <end position="155"/>
    </location>
</feature>
<sequence>MKRLLTSASLCLALGLAACGGTTVESDDVTATQAPPTATSSASGTAKATTSEGAKPASKNQGPADQPAREVTSIPEQAPTFSPKEQAFLDQLQQSGVNVKGVEDQLTATGATVCNGDSVTRDAVAGQLVEQRRTDLDANAVAALIGETAQSKLCK</sequence>
<dbReference type="Proteomes" id="UP001205920">
    <property type="component" value="Unassembled WGS sequence"/>
</dbReference>
<gene>
    <name evidence="4" type="ORF">JMN37_08115</name>
</gene>